<dbReference type="EMBL" id="JACETU010000014">
    <property type="protein sequence ID" value="KAF7416038.1"/>
    <property type="molecule type" value="Genomic_DNA"/>
</dbReference>
<organism evidence="2 3">
    <name type="scientific">Pleurotus ostreatus</name>
    <name type="common">Oyster mushroom</name>
    <name type="synonym">White-rot fungus</name>
    <dbReference type="NCBI Taxonomy" id="5322"/>
    <lineage>
        <taxon>Eukaryota</taxon>
        <taxon>Fungi</taxon>
        <taxon>Dikarya</taxon>
        <taxon>Basidiomycota</taxon>
        <taxon>Agaricomycotina</taxon>
        <taxon>Agaricomycetes</taxon>
        <taxon>Agaricomycetidae</taxon>
        <taxon>Agaricales</taxon>
        <taxon>Pleurotineae</taxon>
        <taxon>Pleurotaceae</taxon>
        <taxon>Pleurotus</taxon>
    </lineage>
</organism>
<feature type="compositionally biased region" description="Basic and acidic residues" evidence="1">
    <location>
        <begin position="198"/>
        <end position="226"/>
    </location>
</feature>
<reference evidence="2" key="1">
    <citation type="submission" date="2019-07" db="EMBL/GenBank/DDBJ databases">
        <authorList>
            <person name="Palmer J.M."/>
        </authorList>
    </citation>
    <scope>NUCLEOTIDE SEQUENCE</scope>
    <source>
        <strain evidence="2">PC9</strain>
    </source>
</reference>
<dbReference type="AlphaFoldDB" id="A0A8H7DPC6"/>
<dbReference type="Proteomes" id="UP000623687">
    <property type="component" value="Unassembled WGS sequence"/>
</dbReference>
<keyword evidence="3" id="KW-1185">Reference proteome</keyword>
<gene>
    <name evidence="2" type="ORF">PC9H_002782</name>
</gene>
<name>A0A8H7DPC6_PLEOS</name>
<protein>
    <submittedName>
        <fullName evidence="2">Uncharacterized protein</fullName>
    </submittedName>
</protein>
<dbReference type="GeneID" id="59372600"/>
<proteinExistence type="predicted"/>
<dbReference type="RefSeq" id="XP_036625586.1">
    <property type="nucleotide sequence ID" value="XM_036772394.1"/>
</dbReference>
<feature type="compositionally biased region" description="Polar residues" evidence="1">
    <location>
        <begin position="227"/>
        <end position="240"/>
    </location>
</feature>
<feature type="compositionally biased region" description="Basic residues" evidence="1">
    <location>
        <begin position="1"/>
        <end position="13"/>
    </location>
</feature>
<dbReference type="OrthoDB" id="10672144at2759"/>
<sequence length="260" mass="28243">MKAKRKQGYKITKGRGERRTRNGLDTQAEGARRRDVITLVGSGLTHSLTYALRSRDMLLFPCTSLRTPGIGALERRGAFEALPQRLRRLGASIDGDGVGAGEVSCPECAAQSGNGGVEWGIWMGGRKNYQTPLPQQMLVCARTRILRLGTCVKSPDRKRITGYLACRGYAADPSTHRQLEDNDDEDESALAGAGAGPEHVHQEQPREQKGSGVREGETNEKPDRNEYINSTGSLPASPTRTVGLAPSTRLPVHNARIPCL</sequence>
<evidence type="ECO:0000256" key="1">
    <source>
        <dbReference type="SAM" id="MobiDB-lite"/>
    </source>
</evidence>
<accession>A0A8H7DPC6</accession>
<comment type="caution">
    <text evidence="2">The sequence shown here is derived from an EMBL/GenBank/DDBJ whole genome shotgun (WGS) entry which is preliminary data.</text>
</comment>
<dbReference type="VEuPathDB" id="FungiDB:PC9H_002782"/>
<evidence type="ECO:0000313" key="2">
    <source>
        <dbReference type="EMBL" id="KAF7416038.1"/>
    </source>
</evidence>
<feature type="region of interest" description="Disordered" evidence="1">
    <location>
        <begin position="174"/>
        <end position="247"/>
    </location>
</feature>
<feature type="region of interest" description="Disordered" evidence="1">
    <location>
        <begin position="1"/>
        <end position="28"/>
    </location>
</feature>
<evidence type="ECO:0000313" key="3">
    <source>
        <dbReference type="Proteomes" id="UP000623687"/>
    </source>
</evidence>